<dbReference type="SUPFAM" id="SSF52540">
    <property type="entry name" value="P-loop containing nucleoside triphosphate hydrolases"/>
    <property type="match status" value="1"/>
</dbReference>
<dbReference type="SMART" id="SM00173">
    <property type="entry name" value="RAS"/>
    <property type="match status" value="1"/>
</dbReference>
<dbReference type="PROSITE" id="PS51419">
    <property type="entry name" value="RAB"/>
    <property type="match status" value="1"/>
</dbReference>
<evidence type="ECO:0000256" key="1">
    <source>
        <dbReference type="ARBA" id="ARBA00022741"/>
    </source>
</evidence>
<dbReference type="InterPro" id="IPR027417">
    <property type="entry name" value="P-loop_NTPase"/>
</dbReference>
<dbReference type="SMART" id="SM00225">
    <property type="entry name" value="BTB"/>
    <property type="match status" value="2"/>
</dbReference>
<dbReference type="Gene3D" id="3.40.50.300">
    <property type="entry name" value="P-loop containing nucleotide triphosphate hydrolases"/>
    <property type="match status" value="1"/>
</dbReference>
<reference evidence="5" key="1">
    <citation type="submission" date="2022-08" db="EMBL/GenBank/DDBJ databases">
        <title>Novel sulphate-reducing endosymbionts in the free-living metamonad Anaeramoeba.</title>
        <authorList>
            <person name="Jerlstrom-Hultqvist J."/>
            <person name="Cepicka I."/>
            <person name="Gallot-Lavallee L."/>
            <person name="Salas-Leiva D."/>
            <person name="Curtis B.A."/>
            <person name="Zahonova K."/>
            <person name="Pipaliya S."/>
            <person name="Dacks J."/>
            <person name="Roger A.J."/>
        </authorList>
    </citation>
    <scope>NUCLEOTIDE SEQUENCE</scope>
    <source>
        <strain evidence="5">Busselton2</strain>
    </source>
</reference>
<proteinExistence type="predicted"/>
<organism evidence="5 6">
    <name type="scientific">Anaeramoeba flamelloides</name>
    <dbReference type="NCBI Taxonomy" id="1746091"/>
    <lineage>
        <taxon>Eukaryota</taxon>
        <taxon>Metamonada</taxon>
        <taxon>Anaeramoebidae</taxon>
        <taxon>Anaeramoeba</taxon>
    </lineage>
</organism>
<dbReference type="Gene3D" id="3.30.710.10">
    <property type="entry name" value="Potassium Channel Kv1.1, Chain A"/>
    <property type="match status" value="2"/>
</dbReference>
<dbReference type="Proteomes" id="UP001146793">
    <property type="component" value="Unassembled WGS sequence"/>
</dbReference>
<dbReference type="PRINTS" id="PR00449">
    <property type="entry name" value="RASTRNSFRMNG"/>
</dbReference>
<dbReference type="InterPro" id="IPR003578">
    <property type="entry name" value="Small_GTPase_Rho"/>
</dbReference>
<dbReference type="InterPro" id="IPR001806">
    <property type="entry name" value="Small_GTPase"/>
</dbReference>
<keyword evidence="2" id="KW-0342">GTP-binding</keyword>
<dbReference type="InterPro" id="IPR000210">
    <property type="entry name" value="BTB/POZ_dom"/>
</dbReference>
<evidence type="ECO:0000259" key="4">
    <source>
        <dbReference type="PROSITE" id="PS50097"/>
    </source>
</evidence>
<dbReference type="Pfam" id="PF00651">
    <property type="entry name" value="BTB"/>
    <property type="match status" value="2"/>
</dbReference>
<dbReference type="AlphaFoldDB" id="A0AAV7YX94"/>
<evidence type="ECO:0000313" key="6">
    <source>
        <dbReference type="Proteomes" id="UP001146793"/>
    </source>
</evidence>
<evidence type="ECO:0000256" key="2">
    <source>
        <dbReference type="ARBA" id="ARBA00023134"/>
    </source>
</evidence>
<dbReference type="GO" id="GO:0003924">
    <property type="term" value="F:GTPase activity"/>
    <property type="evidence" value="ECO:0007669"/>
    <property type="project" value="InterPro"/>
</dbReference>
<evidence type="ECO:0000313" key="5">
    <source>
        <dbReference type="EMBL" id="KAJ3433431.1"/>
    </source>
</evidence>
<feature type="domain" description="BTB" evidence="4">
    <location>
        <begin position="461"/>
        <end position="539"/>
    </location>
</feature>
<dbReference type="InterPro" id="IPR011333">
    <property type="entry name" value="SKP1/BTB/POZ_sf"/>
</dbReference>
<dbReference type="SUPFAM" id="SSF54695">
    <property type="entry name" value="POZ domain"/>
    <property type="match status" value="2"/>
</dbReference>
<dbReference type="InterPro" id="IPR005225">
    <property type="entry name" value="Small_GTP-bd"/>
</dbReference>
<protein>
    <recommendedName>
        <fullName evidence="4">BTB domain-containing protein</fullName>
    </recommendedName>
</protein>
<feature type="region of interest" description="Disordered" evidence="3">
    <location>
        <begin position="247"/>
        <end position="307"/>
    </location>
</feature>
<name>A0AAV7YX94_9EUKA</name>
<dbReference type="Pfam" id="PF00071">
    <property type="entry name" value="Ras"/>
    <property type="match status" value="1"/>
</dbReference>
<dbReference type="PROSITE" id="PS51421">
    <property type="entry name" value="RAS"/>
    <property type="match status" value="1"/>
</dbReference>
<sequence length="669" mass="77563">MRSIKLYVTGDGGVGKTCMLISYHTNSFPTEYLPTMYDNYSHNVIVDGEPISLGLWDVAGGEDFDRLRPLYYQNTDVFLVCFDISNPNSWENTRNKWVPEITQHCPGVPFFLIGNKSDLREDKTTIQRLQERKESPITFSQGLKMADKIGAVNYLENSALTQKGLKEVFDEAVRVVISPYKKKKKSGGFFNKTNISVLEPLHFTKISTNYPKEIVQLLSIDSKDELEKEKPKVYGADIHLLWLKGHGESGSESDISSYSSNEEEKGESSEKEIKKEIEIEKGKGKGKEKEKGKGKGTGTGLGKKQKNKKQLETARIRHIINAHEIILSGRCPIFRKILNKKANSKEIEKKIGIKYLGEGQYQMKLFTFSTFVLYIKFLYCERLESLLTIDADSLFELKDLATQFQNENLLKICKYLNEKFNTTDKKIITKNDTKINELIGLESPKLFKCFANQIKNQKKYNDAILTIKENHKKKKIMVNKSLLIARTGYFKNAFKQQFSNQYNRKRNNIREIYLDVSFKSSLLSDLNSFLYTNDIKFKNYQHCVDLLKLAMYVSQQTLIAFCQIALVDIFIPKISDTHLLELYSHIEKMGFKELKDLEKLIVHYMGLKMEKIKKLKRYRKLMTSEKRDSFERGTYSNNFYLNDQKSFQRKIIHNFGLKEIKIVDKNKKK</sequence>
<dbReference type="FunFam" id="3.40.50.300:FF:000118">
    <property type="entry name" value="Rho-related GTP-binding protein RhoG"/>
    <property type="match status" value="1"/>
</dbReference>
<gene>
    <name evidence="5" type="ORF">M0812_22389</name>
</gene>
<dbReference type="GO" id="GO:0007264">
    <property type="term" value="P:small GTPase-mediated signal transduction"/>
    <property type="evidence" value="ECO:0007669"/>
    <property type="project" value="InterPro"/>
</dbReference>
<dbReference type="EMBL" id="JANTQA010000047">
    <property type="protein sequence ID" value="KAJ3433431.1"/>
    <property type="molecule type" value="Genomic_DNA"/>
</dbReference>
<dbReference type="SMART" id="SM00175">
    <property type="entry name" value="RAB"/>
    <property type="match status" value="1"/>
</dbReference>
<dbReference type="PROSITE" id="PS50097">
    <property type="entry name" value="BTB"/>
    <property type="match status" value="1"/>
</dbReference>
<comment type="caution">
    <text evidence="5">The sequence shown here is derived from an EMBL/GenBank/DDBJ whole genome shotgun (WGS) entry which is preliminary data.</text>
</comment>
<keyword evidence="1" id="KW-0547">Nucleotide-binding</keyword>
<dbReference type="PROSITE" id="PS51420">
    <property type="entry name" value="RHO"/>
    <property type="match status" value="1"/>
</dbReference>
<accession>A0AAV7YX94</accession>
<dbReference type="GO" id="GO:0005525">
    <property type="term" value="F:GTP binding"/>
    <property type="evidence" value="ECO:0007669"/>
    <property type="project" value="UniProtKB-KW"/>
</dbReference>
<dbReference type="SMART" id="SM00174">
    <property type="entry name" value="RHO"/>
    <property type="match status" value="1"/>
</dbReference>
<feature type="compositionally biased region" description="Basic and acidic residues" evidence="3">
    <location>
        <begin position="262"/>
        <end position="293"/>
    </location>
</feature>
<evidence type="ECO:0000256" key="3">
    <source>
        <dbReference type="SAM" id="MobiDB-lite"/>
    </source>
</evidence>
<dbReference type="PANTHER" id="PTHR24072">
    <property type="entry name" value="RHO FAMILY GTPASE"/>
    <property type="match status" value="1"/>
</dbReference>
<feature type="compositionally biased region" description="Low complexity" evidence="3">
    <location>
        <begin position="250"/>
        <end position="260"/>
    </location>
</feature>
<dbReference type="SMART" id="SM00176">
    <property type="entry name" value="RAN"/>
    <property type="match status" value="1"/>
</dbReference>
<dbReference type="NCBIfam" id="TIGR00231">
    <property type="entry name" value="small_GTP"/>
    <property type="match status" value="1"/>
</dbReference>